<evidence type="ECO:0000256" key="4">
    <source>
        <dbReference type="ARBA" id="ARBA00048267"/>
    </source>
</evidence>
<dbReference type="SUPFAM" id="SSF52738">
    <property type="entry name" value="Methylesterase CheB, C-terminal domain"/>
    <property type="match status" value="1"/>
</dbReference>
<organism evidence="11 12">
    <name type="scientific">Gluconacetobacter entanii</name>
    <dbReference type="NCBI Taxonomy" id="108528"/>
    <lineage>
        <taxon>Bacteria</taxon>
        <taxon>Pseudomonadati</taxon>
        <taxon>Pseudomonadota</taxon>
        <taxon>Alphaproteobacteria</taxon>
        <taxon>Acetobacterales</taxon>
        <taxon>Acetobacteraceae</taxon>
        <taxon>Gluconacetobacter</taxon>
    </lineage>
</organism>
<evidence type="ECO:0000256" key="6">
    <source>
        <dbReference type="PROSITE-ProRule" id="PRU00050"/>
    </source>
</evidence>
<feature type="active site" evidence="5 6">
    <location>
        <position position="175"/>
    </location>
</feature>
<dbReference type="PROSITE" id="PS50122">
    <property type="entry name" value="CHEB"/>
    <property type="match status" value="1"/>
</dbReference>
<keyword evidence="2 5" id="KW-0145">Chemotaxis</keyword>
<dbReference type="CDD" id="cd17541">
    <property type="entry name" value="REC_CheB-like"/>
    <property type="match status" value="1"/>
</dbReference>
<gene>
    <name evidence="5 11" type="primary">cheB</name>
    <name evidence="11" type="ORF">NO263_10960</name>
</gene>
<evidence type="ECO:0000313" key="12">
    <source>
        <dbReference type="Proteomes" id="UP001526337"/>
    </source>
</evidence>
<dbReference type="InterPro" id="IPR035909">
    <property type="entry name" value="CheB_C"/>
</dbReference>
<dbReference type="Gene3D" id="3.40.50.180">
    <property type="entry name" value="Methylesterase CheB, C-terminal domain"/>
    <property type="match status" value="1"/>
</dbReference>
<reference evidence="11 12" key="1">
    <citation type="submission" date="2022-07" db="EMBL/GenBank/DDBJ databases">
        <title>Genome stability of Gluconacetobacter entanii AV429.</title>
        <authorList>
            <person name="Trcek J."/>
            <person name="Cepec E."/>
        </authorList>
    </citation>
    <scope>NUCLEOTIDE SEQUENCE [LARGE SCALE GENOMIC DNA]</scope>
    <source>
        <strain evidence="11 12">AV429_2022</strain>
    </source>
</reference>
<comment type="domain">
    <text evidence="5">Contains a C-terminal catalytic domain, and an N-terminal region which modulates catalytic activity.</text>
</comment>
<evidence type="ECO:0000256" key="3">
    <source>
        <dbReference type="ARBA" id="ARBA00022801"/>
    </source>
</evidence>
<keyword evidence="12" id="KW-1185">Reference proteome</keyword>
<dbReference type="NCBIfam" id="NF001965">
    <property type="entry name" value="PRK00742.1"/>
    <property type="match status" value="1"/>
</dbReference>
<keyword evidence="11" id="KW-0808">Transferase</keyword>
<evidence type="ECO:0000256" key="2">
    <source>
        <dbReference type="ARBA" id="ARBA00022500"/>
    </source>
</evidence>
<evidence type="ECO:0000313" key="11">
    <source>
        <dbReference type="EMBL" id="MCW4591101.1"/>
    </source>
</evidence>
<dbReference type="EMBL" id="JANGSQ010000105">
    <property type="protein sequence ID" value="MCW4591101.1"/>
    <property type="molecule type" value="Genomic_DNA"/>
</dbReference>
<proteinExistence type="inferred from homology"/>
<comment type="catalytic activity">
    <reaction evidence="5">
        <text>L-glutaminyl-[protein] + H2O = L-glutamyl-[protein] + NH4(+)</text>
        <dbReference type="Rhea" id="RHEA:16441"/>
        <dbReference type="Rhea" id="RHEA-COMP:10207"/>
        <dbReference type="Rhea" id="RHEA-COMP:10208"/>
        <dbReference type="ChEBI" id="CHEBI:15377"/>
        <dbReference type="ChEBI" id="CHEBI:28938"/>
        <dbReference type="ChEBI" id="CHEBI:29973"/>
        <dbReference type="ChEBI" id="CHEBI:30011"/>
        <dbReference type="EC" id="3.5.1.44"/>
    </reaction>
</comment>
<dbReference type="InterPro" id="IPR000673">
    <property type="entry name" value="Sig_transdc_resp-reg_Me-estase"/>
</dbReference>
<keyword evidence="11" id="KW-0489">Methyltransferase</keyword>
<dbReference type="InterPro" id="IPR008248">
    <property type="entry name" value="CheB-like"/>
</dbReference>
<evidence type="ECO:0000259" key="10">
    <source>
        <dbReference type="PROSITE" id="PS50122"/>
    </source>
</evidence>
<evidence type="ECO:0000259" key="9">
    <source>
        <dbReference type="PROSITE" id="PS50110"/>
    </source>
</evidence>
<comment type="similarity">
    <text evidence="5">Belongs to the CheB family.</text>
</comment>
<feature type="active site" evidence="5 6">
    <location>
        <position position="295"/>
    </location>
</feature>
<dbReference type="CDD" id="cd16432">
    <property type="entry name" value="CheB_Rec"/>
    <property type="match status" value="1"/>
</dbReference>
<feature type="domain" description="CheB-type methylesterase" evidence="10">
    <location>
        <begin position="162"/>
        <end position="353"/>
    </location>
</feature>
<keyword evidence="3 5" id="KW-0378">Hydrolase</keyword>
<evidence type="ECO:0000256" key="5">
    <source>
        <dbReference type="HAMAP-Rule" id="MF_00099"/>
    </source>
</evidence>
<dbReference type="PANTHER" id="PTHR42872:SF6">
    <property type="entry name" value="PROTEIN-GLUTAMATE METHYLESTERASE_PROTEIN-GLUTAMINE GLUTAMINASE"/>
    <property type="match status" value="1"/>
</dbReference>
<evidence type="ECO:0000256" key="8">
    <source>
        <dbReference type="SAM" id="MobiDB-lite"/>
    </source>
</evidence>
<comment type="catalytic activity">
    <reaction evidence="4 5">
        <text>[protein]-L-glutamate 5-O-methyl ester + H2O = L-glutamyl-[protein] + methanol + H(+)</text>
        <dbReference type="Rhea" id="RHEA:23236"/>
        <dbReference type="Rhea" id="RHEA-COMP:10208"/>
        <dbReference type="Rhea" id="RHEA-COMP:10311"/>
        <dbReference type="ChEBI" id="CHEBI:15377"/>
        <dbReference type="ChEBI" id="CHEBI:15378"/>
        <dbReference type="ChEBI" id="CHEBI:17790"/>
        <dbReference type="ChEBI" id="CHEBI:29973"/>
        <dbReference type="ChEBI" id="CHEBI:82795"/>
        <dbReference type="EC" id="3.1.1.61"/>
    </reaction>
</comment>
<dbReference type="RefSeq" id="WP_233042971.1">
    <property type="nucleotide sequence ID" value="NZ_JABJWD010000063.1"/>
</dbReference>
<sequence>MIHTPTIPAAAPRSVLVVEDSAVLRHLLSHSIRSDARLRLIDAVESAEEAIRLVPHLRPDVISMDVCLPGMDGLEATRRIMAQCPTPIVIVSDALDAQVSMNALRSGALAVIEKPRGLTSEAGRAAVSAITTQLYIMSQVPVIRRRLLDAGAHPPQAAPLVPWTVAPRILALAASTGGPRAFAQVLGALPADFPLPVVGVQHMGGPFMEGFAHWLDQQVPMPVALARHGEVLRRGHVYIAPGDRHLGVGTRGEAVLLDMPPVQGQRPSASVLFSSVARAYGRGALGVLMTGMGEDGAQGLGDMRRAGGYTMTEDRSTAVIHGMPGAAERAGATCISLPLPDIAPHIERLLSDSADPPEGVRPPGDRYHGT</sequence>
<dbReference type="Proteomes" id="UP001526337">
    <property type="component" value="Unassembled WGS sequence"/>
</dbReference>
<comment type="PTM">
    <text evidence="5">Phosphorylated by CheA. Phosphorylation of the N-terminal regulatory domain activates the methylesterase activity.</text>
</comment>
<feature type="region of interest" description="Disordered" evidence="8">
    <location>
        <begin position="348"/>
        <end position="370"/>
    </location>
</feature>
<comment type="subcellular location">
    <subcellularLocation>
        <location evidence="5">Cytoplasm</location>
    </subcellularLocation>
</comment>
<dbReference type="PIRSF" id="PIRSF000876">
    <property type="entry name" value="RR_chemtxs_CheB"/>
    <property type="match status" value="1"/>
</dbReference>
<dbReference type="HAMAP" id="MF_00099">
    <property type="entry name" value="CheB_chemtxs"/>
    <property type="match status" value="1"/>
</dbReference>
<dbReference type="PANTHER" id="PTHR42872">
    <property type="entry name" value="PROTEIN-GLUTAMATE METHYLESTERASE/PROTEIN-GLUTAMINE GLUTAMINASE"/>
    <property type="match status" value="1"/>
</dbReference>
<feature type="domain" description="Response regulatory" evidence="9">
    <location>
        <begin position="14"/>
        <end position="129"/>
    </location>
</feature>
<dbReference type="EC" id="3.1.1.61" evidence="5"/>
<evidence type="ECO:0000256" key="7">
    <source>
        <dbReference type="PROSITE-ProRule" id="PRU00169"/>
    </source>
</evidence>
<dbReference type="PROSITE" id="PS50110">
    <property type="entry name" value="RESPONSE_REGULATORY"/>
    <property type="match status" value="1"/>
</dbReference>
<keyword evidence="1 5" id="KW-0963">Cytoplasm</keyword>
<comment type="caution">
    <text evidence="11">The sequence shown here is derived from an EMBL/GenBank/DDBJ whole genome shotgun (WGS) entry which is preliminary data.</text>
</comment>
<feature type="active site" evidence="5 6">
    <location>
        <position position="202"/>
    </location>
</feature>
<dbReference type="SUPFAM" id="SSF52172">
    <property type="entry name" value="CheY-like"/>
    <property type="match status" value="1"/>
</dbReference>
<keyword evidence="5 7" id="KW-0597">Phosphoprotein</keyword>
<dbReference type="InterPro" id="IPR011006">
    <property type="entry name" value="CheY-like_superfamily"/>
</dbReference>
<dbReference type="Gene3D" id="3.40.50.2300">
    <property type="match status" value="1"/>
</dbReference>
<name>A0ABT3K6U7_9PROT</name>
<dbReference type="GO" id="GO:0008984">
    <property type="term" value="F:protein-glutamate methylesterase activity"/>
    <property type="evidence" value="ECO:0007669"/>
    <property type="project" value="UniProtKB-EC"/>
</dbReference>
<protein>
    <recommendedName>
        <fullName evidence="5">Protein-glutamate methylesterase/protein-glutamine glutaminase</fullName>
        <ecNumber evidence="5">3.1.1.61</ecNumber>
        <ecNumber evidence="5">3.5.1.44</ecNumber>
    </recommendedName>
</protein>
<evidence type="ECO:0000256" key="1">
    <source>
        <dbReference type="ARBA" id="ARBA00022490"/>
    </source>
</evidence>
<feature type="modified residue" description="4-aspartylphosphate" evidence="5 7">
    <location>
        <position position="65"/>
    </location>
</feature>
<dbReference type="GO" id="GO:0032259">
    <property type="term" value="P:methylation"/>
    <property type="evidence" value="ECO:0007669"/>
    <property type="project" value="UniProtKB-KW"/>
</dbReference>
<comment type="function">
    <text evidence="5">Involved in chemotaxis. Part of a chemotaxis signal transduction system that modulates chemotaxis in response to various stimuli. Catalyzes the demethylation of specific methylglutamate residues introduced into the chemoreceptors (methyl-accepting chemotaxis proteins or MCP) by CheR. Also mediates the irreversible deamidation of specific glutamine residues to glutamic acid.</text>
</comment>
<accession>A0ABT3K6U7</accession>
<dbReference type="InterPro" id="IPR001789">
    <property type="entry name" value="Sig_transdc_resp-reg_receiver"/>
</dbReference>
<dbReference type="GO" id="GO:0008168">
    <property type="term" value="F:methyltransferase activity"/>
    <property type="evidence" value="ECO:0007669"/>
    <property type="project" value="UniProtKB-KW"/>
</dbReference>
<dbReference type="Pfam" id="PF01339">
    <property type="entry name" value="CheB_methylest"/>
    <property type="match status" value="1"/>
</dbReference>
<dbReference type="SMART" id="SM00448">
    <property type="entry name" value="REC"/>
    <property type="match status" value="1"/>
</dbReference>
<dbReference type="Pfam" id="PF00072">
    <property type="entry name" value="Response_reg"/>
    <property type="match status" value="1"/>
</dbReference>
<dbReference type="EC" id="3.5.1.44" evidence="5"/>